<proteinExistence type="predicted"/>
<dbReference type="AlphaFoldDB" id="A0A6G0Y062"/>
<reference evidence="1 2" key="1">
    <citation type="submission" date="2019-08" db="EMBL/GenBank/DDBJ databases">
        <title>Whole genome of Aphis craccivora.</title>
        <authorList>
            <person name="Voronova N.V."/>
            <person name="Shulinski R.S."/>
            <person name="Bandarenka Y.V."/>
            <person name="Zhorov D.G."/>
            <person name="Warner D."/>
        </authorList>
    </citation>
    <scope>NUCLEOTIDE SEQUENCE [LARGE SCALE GENOMIC DNA]</scope>
    <source>
        <strain evidence="1">180601</strain>
        <tissue evidence="1">Whole Body</tissue>
    </source>
</reference>
<accession>A0A6G0Y062</accession>
<sequence>MFSMQKATVQMQKNDLNPGDCFGIWLNTQMKLKNLKTPLSKKLLSNIDNRKDSIFHNPVFESGIHCNMGVIKPHKKSFLNIYI</sequence>
<comment type="caution">
    <text evidence="1">The sequence shown here is derived from an EMBL/GenBank/DDBJ whole genome shotgun (WGS) entry which is preliminary data.</text>
</comment>
<evidence type="ECO:0000313" key="1">
    <source>
        <dbReference type="EMBL" id="KAF0746497.1"/>
    </source>
</evidence>
<keyword evidence="2" id="KW-1185">Reference proteome</keyword>
<protein>
    <submittedName>
        <fullName evidence="1">Zinc finger BED domain-containing protein 4-like</fullName>
    </submittedName>
</protein>
<dbReference type="Proteomes" id="UP000478052">
    <property type="component" value="Unassembled WGS sequence"/>
</dbReference>
<gene>
    <name evidence="1" type="ORF">FWK35_00017227</name>
</gene>
<evidence type="ECO:0000313" key="2">
    <source>
        <dbReference type="Proteomes" id="UP000478052"/>
    </source>
</evidence>
<organism evidence="1 2">
    <name type="scientific">Aphis craccivora</name>
    <name type="common">Cowpea aphid</name>
    <dbReference type="NCBI Taxonomy" id="307492"/>
    <lineage>
        <taxon>Eukaryota</taxon>
        <taxon>Metazoa</taxon>
        <taxon>Ecdysozoa</taxon>
        <taxon>Arthropoda</taxon>
        <taxon>Hexapoda</taxon>
        <taxon>Insecta</taxon>
        <taxon>Pterygota</taxon>
        <taxon>Neoptera</taxon>
        <taxon>Paraneoptera</taxon>
        <taxon>Hemiptera</taxon>
        <taxon>Sternorrhyncha</taxon>
        <taxon>Aphidomorpha</taxon>
        <taxon>Aphidoidea</taxon>
        <taxon>Aphididae</taxon>
        <taxon>Aphidini</taxon>
        <taxon>Aphis</taxon>
        <taxon>Aphis</taxon>
    </lineage>
</organism>
<dbReference type="EMBL" id="VUJU01007188">
    <property type="protein sequence ID" value="KAF0746497.1"/>
    <property type="molecule type" value="Genomic_DNA"/>
</dbReference>
<name>A0A6G0Y062_APHCR</name>